<dbReference type="Gene3D" id="3.30.160.60">
    <property type="entry name" value="Classic Zinc Finger"/>
    <property type="match status" value="1"/>
</dbReference>
<dbReference type="SMART" id="SM00355">
    <property type="entry name" value="ZnF_C2H2"/>
    <property type="match status" value="2"/>
</dbReference>
<accession>A0A210Q1R3</accession>
<dbReference type="GO" id="GO:0008270">
    <property type="term" value="F:zinc ion binding"/>
    <property type="evidence" value="ECO:0007669"/>
    <property type="project" value="UniProtKB-KW"/>
</dbReference>
<feature type="region of interest" description="Disordered" evidence="2">
    <location>
        <begin position="759"/>
        <end position="825"/>
    </location>
</feature>
<organism evidence="4 5">
    <name type="scientific">Mizuhopecten yessoensis</name>
    <name type="common">Japanese scallop</name>
    <name type="synonym">Patinopecten yessoensis</name>
    <dbReference type="NCBI Taxonomy" id="6573"/>
    <lineage>
        <taxon>Eukaryota</taxon>
        <taxon>Metazoa</taxon>
        <taxon>Spiralia</taxon>
        <taxon>Lophotrochozoa</taxon>
        <taxon>Mollusca</taxon>
        <taxon>Bivalvia</taxon>
        <taxon>Autobranchia</taxon>
        <taxon>Pteriomorphia</taxon>
        <taxon>Pectinida</taxon>
        <taxon>Pectinoidea</taxon>
        <taxon>Pectinidae</taxon>
        <taxon>Mizuhopecten</taxon>
    </lineage>
</organism>
<feature type="region of interest" description="Disordered" evidence="2">
    <location>
        <begin position="646"/>
        <end position="683"/>
    </location>
</feature>
<feature type="region of interest" description="Disordered" evidence="2">
    <location>
        <begin position="586"/>
        <end position="620"/>
    </location>
</feature>
<sequence length="1022" mass="111455">MDSYDPNCGLEMDCEEKNDEVFQTFLCRGNKGVEVTDQGDMYIVKSTTDLSDFEDIAEGDAELKNTFECPEEDISEEDAKSSDEEDDRNDKDWTGSDAASSSDGSSSSSSEDYTDEEMGSEFKDLTEKVKVNRKKKVGGETNFSVFSKKKKGRRKTDVPVSGRKGNDSSKITVLRIGLDNQVLSQTIITDEKSVQMALKSLKDCNKKVKAPVMALKKTKLNVQHGKQESTLKTIPGRIIKVIKVVGPKGATIIGQALNARGDCSLKKSNNTALNARGDCSLKKSNNTDSVLWKEKANQMSADLIHVRKEEVTEMLVDSAESRKDWINSTEVTQTVSTLNNSSSISKAVEKGDISSNITVFPGTIWKGDFTSSLGALSVGQENISNVTIKQEPNNDFEPCNYTPILKDSKDELKPRYSHVTFTQEPKDDLELDSNMAVLQEPEYNNEPCSYLAIMNDHNYTCKSDVDVPCIKQEPHDDVHELMRTSTAVTQTILEGDSSCGRFVGSSSETEYISSLSVPSQPTHLHLKRKQSAETNKCLEKKVSKSMKLDQSASSQSTVKPLSFQPLSSQLIIKLPSLKSALKFTPSHSVKQSTSSQSTAKSTSSQSTVKSTSSQSTVKPLSSQPLSSQLIIKLPSLKSALKFTPSHSVKQSTSSQSAAKSTSSQSTVKSTLSQSTVKPLSSQPLSSHLIIKLPSSQSKLKFTPSHSVKQSTSSQSTVKSTSSQFTVKSTSSQSTVKPLSSQPLSSQLIIKLPSSQSKLKFTPSHSVKQSTSSQSTVKSTSSQSTVKSTSSQSTVKSTSSQSTVKSTSSQSTVKSTSSQSTVKSTSSQSTVQFTSSQCTLQSTRPQSTVKSTPSLFKVKLISSKSGKIIGDNVDNKKTNKNILHQNNFHKDEDTIPCPLCKLCFPSMVEMANHAAVHYVYKSMKDKYKCDICKKMFSWDYQLTMHQSTVHASEKHRKIKSTCSQCTLQSTRSTRSNSTVKSTPSLSKVKLISANSIAKLTPLHPIAKTIVPSQSTVKLTSSKS</sequence>
<feature type="compositionally biased region" description="Low complexity" evidence="2">
    <location>
        <begin position="95"/>
        <end position="110"/>
    </location>
</feature>
<feature type="compositionally biased region" description="Low complexity" evidence="2">
    <location>
        <begin position="706"/>
        <end position="743"/>
    </location>
</feature>
<dbReference type="InterPro" id="IPR013087">
    <property type="entry name" value="Znf_C2H2_type"/>
</dbReference>
<keyword evidence="1" id="KW-0479">Metal-binding</keyword>
<dbReference type="Proteomes" id="UP000242188">
    <property type="component" value="Unassembled WGS sequence"/>
</dbReference>
<dbReference type="PROSITE" id="PS50157">
    <property type="entry name" value="ZINC_FINGER_C2H2_2"/>
    <property type="match status" value="1"/>
</dbReference>
<feature type="compositionally biased region" description="Basic and acidic residues" evidence="2">
    <location>
        <begin position="77"/>
        <end position="94"/>
    </location>
</feature>
<evidence type="ECO:0000256" key="2">
    <source>
        <dbReference type="SAM" id="MobiDB-lite"/>
    </source>
</evidence>
<dbReference type="AlphaFoldDB" id="A0A210Q1R3"/>
<keyword evidence="1" id="KW-0862">Zinc</keyword>
<feature type="region of interest" description="Disordered" evidence="2">
    <location>
        <begin position="514"/>
        <end position="536"/>
    </location>
</feature>
<reference evidence="4 5" key="1">
    <citation type="journal article" date="2017" name="Nat. Ecol. Evol.">
        <title>Scallop genome provides insights into evolution of bilaterian karyotype and development.</title>
        <authorList>
            <person name="Wang S."/>
            <person name="Zhang J."/>
            <person name="Jiao W."/>
            <person name="Li J."/>
            <person name="Xun X."/>
            <person name="Sun Y."/>
            <person name="Guo X."/>
            <person name="Huan P."/>
            <person name="Dong B."/>
            <person name="Zhang L."/>
            <person name="Hu X."/>
            <person name="Sun X."/>
            <person name="Wang J."/>
            <person name="Zhao C."/>
            <person name="Wang Y."/>
            <person name="Wang D."/>
            <person name="Huang X."/>
            <person name="Wang R."/>
            <person name="Lv J."/>
            <person name="Li Y."/>
            <person name="Zhang Z."/>
            <person name="Liu B."/>
            <person name="Lu W."/>
            <person name="Hui Y."/>
            <person name="Liang J."/>
            <person name="Zhou Z."/>
            <person name="Hou R."/>
            <person name="Li X."/>
            <person name="Liu Y."/>
            <person name="Li H."/>
            <person name="Ning X."/>
            <person name="Lin Y."/>
            <person name="Zhao L."/>
            <person name="Xing Q."/>
            <person name="Dou J."/>
            <person name="Li Y."/>
            <person name="Mao J."/>
            <person name="Guo H."/>
            <person name="Dou H."/>
            <person name="Li T."/>
            <person name="Mu C."/>
            <person name="Jiang W."/>
            <person name="Fu Q."/>
            <person name="Fu X."/>
            <person name="Miao Y."/>
            <person name="Liu J."/>
            <person name="Yu Q."/>
            <person name="Li R."/>
            <person name="Liao H."/>
            <person name="Li X."/>
            <person name="Kong Y."/>
            <person name="Jiang Z."/>
            <person name="Chourrout D."/>
            <person name="Li R."/>
            <person name="Bao Z."/>
        </authorList>
    </citation>
    <scope>NUCLEOTIDE SEQUENCE [LARGE SCALE GENOMIC DNA]</scope>
    <source>
        <strain evidence="4 5">PY_sf001</strain>
    </source>
</reference>
<proteinExistence type="predicted"/>
<feature type="compositionally biased region" description="Low complexity" evidence="2">
    <location>
        <begin position="647"/>
        <end position="677"/>
    </location>
</feature>
<dbReference type="EMBL" id="NEDP02005239">
    <property type="protein sequence ID" value="OWF42684.1"/>
    <property type="molecule type" value="Genomic_DNA"/>
</dbReference>
<dbReference type="OrthoDB" id="10689094at2759"/>
<evidence type="ECO:0000256" key="1">
    <source>
        <dbReference type="PROSITE-ProRule" id="PRU00042"/>
    </source>
</evidence>
<keyword evidence="5" id="KW-1185">Reference proteome</keyword>
<dbReference type="InterPro" id="IPR036236">
    <property type="entry name" value="Znf_C2H2_sf"/>
</dbReference>
<dbReference type="PROSITE" id="PS00028">
    <property type="entry name" value="ZINC_FINGER_C2H2_1"/>
    <property type="match status" value="1"/>
</dbReference>
<feature type="compositionally biased region" description="Low complexity" evidence="2">
    <location>
        <begin position="588"/>
        <end position="620"/>
    </location>
</feature>
<feature type="region of interest" description="Disordered" evidence="2">
    <location>
        <begin position="700"/>
        <end position="743"/>
    </location>
</feature>
<protein>
    <recommendedName>
        <fullName evidence="3">C2H2-type domain-containing protein</fullName>
    </recommendedName>
</protein>
<feature type="domain" description="C2H2-type" evidence="3">
    <location>
        <begin position="926"/>
        <end position="954"/>
    </location>
</feature>
<feature type="compositionally biased region" description="Low complexity" evidence="2">
    <location>
        <begin position="765"/>
        <end position="825"/>
    </location>
</feature>
<dbReference type="SUPFAM" id="SSF57667">
    <property type="entry name" value="beta-beta-alpha zinc fingers"/>
    <property type="match status" value="1"/>
</dbReference>
<evidence type="ECO:0000259" key="3">
    <source>
        <dbReference type="PROSITE" id="PS50157"/>
    </source>
</evidence>
<comment type="caution">
    <text evidence="4">The sequence shown here is derived from an EMBL/GenBank/DDBJ whole genome shotgun (WGS) entry which is preliminary data.</text>
</comment>
<gene>
    <name evidence="4" type="ORF">KP79_PYT15763</name>
</gene>
<keyword evidence="1" id="KW-0863">Zinc-finger</keyword>
<evidence type="ECO:0000313" key="5">
    <source>
        <dbReference type="Proteomes" id="UP000242188"/>
    </source>
</evidence>
<dbReference type="STRING" id="6573.A0A210Q1R3"/>
<name>A0A210Q1R3_MIZYE</name>
<evidence type="ECO:0000313" key="4">
    <source>
        <dbReference type="EMBL" id="OWF42684.1"/>
    </source>
</evidence>
<feature type="region of interest" description="Disordered" evidence="2">
    <location>
        <begin position="63"/>
        <end position="126"/>
    </location>
</feature>